<dbReference type="PANTHER" id="PTHR15323">
    <property type="entry name" value="D123 PROTEIN"/>
    <property type="match status" value="1"/>
</dbReference>
<comment type="caution">
    <text evidence="2">The sequence shown here is derived from an EMBL/GenBank/DDBJ whole genome shotgun (WGS) entry which is preliminary data.</text>
</comment>
<dbReference type="Pfam" id="PF07065">
    <property type="entry name" value="D123"/>
    <property type="match status" value="1"/>
</dbReference>
<dbReference type="OrthoDB" id="360540at2759"/>
<accession>A0A7J7JKM5</accession>
<dbReference type="AlphaFoldDB" id="A0A7J7JKM5"/>
<proteinExistence type="inferred from homology"/>
<dbReference type="Proteomes" id="UP000593567">
    <property type="component" value="Unassembled WGS sequence"/>
</dbReference>
<comment type="similarity">
    <text evidence="1">Belongs to the CDC123 family.</text>
</comment>
<dbReference type="GO" id="GO:0005737">
    <property type="term" value="C:cytoplasm"/>
    <property type="evidence" value="ECO:0007669"/>
    <property type="project" value="TreeGrafter"/>
</dbReference>
<protein>
    <recommendedName>
        <fullName evidence="4">CDC123</fullName>
    </recommendedName>
</protein>
<dbReference type="InterPro" id="IPR009772">
    <property type="entry name" value="CDC123"/>
</dbReference>
<dbReference type="EMBL" id="VXIV02002186">
    <property type="protein sequence ID" value="KAF6026899.1"/>
    <property type="molecule type" value="Genomic_DNA"/>
</dbReference>
<keyword evidence="3" id="KW-1185">Reference proteome</keyword>
<gene>
    <name evidence="2" type="ORF">EB796_014793</name>
</gene>
<reference evidence="2" key="1">
    <citation type="submission" date="2020-06" db="EMBL/GenBank/DDBJ databases">
        <title>Draft genome of Bugula neritina, a colonial animal packing powerful symbionts and potential medicines.</title>
        <authorList>
            <person name="Rayko M."/>
        </authorList>
    </citation>
    <scope>NUCLEOTIDE SEQUENCE [LARGE SCALE GENOMIC DNA]</scope>
    <source>
        <strain evidence="2">Kwan_BN1</strain>
    </source>
</reference>
<evidence type="ECO:0000313" key="2">
    <source>
        <dbReference type="EMBL" id="KAF6026899.1"/>
    </source>
</evidence>
<organism evidence="2 3">
    <name type="scientific">Bugula neritina</name>
    <name type="common">Brown bryozoan</name>
    <name type="synonym">Sertularia neritina</name>
    <dbReference type="NCBI Taxonomy" id="10212"/>
    <lineage>
        <taxon>Eukaryota</taxon>
        <taxon>Metazoa</taxon>
        <taxon>Spiralia</taxon>
        <taxon>Lophotrochozoa</taxon>
        <taxon>Bryozoa</taxon>
        <taxon>Gymnolaemata</taxon>
        <taxon>Cheilostomatida</taxon>
        <taxon>Flustrina</taxon>
        <taxon>Buguloidea</taxon>
        <taxon>Bugulidae</taxon>
        <taxon>Bugula</taxon>
    </lineage>
</organism>
<sequence>MGTNQEILNCSFNLWYPNFRTLTIPSIVIKVPKVFTDYLLEDGLFLPDNFKENQNVEESWSTTTVDANPNNDGISNEERKSQAMFANKDFIQFRSDVLTAISKLGGKVFPKLNWSSPKDASWIAVNNSLCCETFNDICLLFKSSDFITHDLTEPFISVTDQNLSSIPEVKYVLVLRRWLNISPSGEFRCFVKDKKLIAISQRSQHFHDFIDSSKSTIVQNICHFFENRIVQVFPESSYTFDVSMPRLDKDPTLLDFNPYQRVTDGLLFSWDELNGETEFPERLSEDGSHFNGIVFRSVPKEGVVSHELRNYAFPLDFQHLASGEDPEKLIDLLKLKQRSELMK</sequence>
<evidence type="ECO:0000313" key="3">
    <source>
        <dbReference type="Proteomes" id="UP000593567"/>
    </source>
</evidence>
<evidence type="ECO:0008006" key="4">
    <source>
        <dbReference type="Google" id="ProtNLM"/>
    </source>
</evidence>
<dbReference type="PANTHER" id="PTHR15323:SF6">
    <property type="entry name" value="CELL DIVISION CYCLE PROTEIN 123 HOMOLOG"/>
    <property type="match status" value="1"/>
</dbReference>
<name>A0A7J7JKM5_BUGNE</name>
<evidence type="ECO:0000256" key="1">
    <source>
        <dbReference type="ARBA" id="ARBA00011047"/>
    </source>
</evidence>